<dbReference type="GO" id="GO:0003697">
    <property type="term" value="F:single-stranded DNA binding"/>
    <property type="evidence" value="ECO:0007669"/>
    <property type="project" value="EnsemblFungi"/>
</dbReference>
<dbReference type="Pfam" id="PF01336">
    <property type="entry name" value="tRNA_anti-codon"/>
    <property type="match status" value="1"/>
</dbReference>
<name>A0A1E3NU61_WICAA</name>
<evidence type="ECO:0000259" key="14">
    <source>
        <dbReference type="Pfam" id="PF16900"/>
    </source>
</evidence>
<dbReference type="FunFam" id="2.40.50.140:FF:000041">
    <property type="entry name" value="Replication protein A subunit"/>
    <property type="match status" value="1"/>
</dbReference>
<dbReference type="GO" id="GO:0000794">
    <property type="term" value="C:condensed nuclear chromosome"/>
    <property type="evidence" value="ECO:0007669"/>
    <property type="project" value="EnsemblFungi"/>
</dbReference>
<comment type="subcellular location">
    <subcellularLocation>
        <location evidence="1 9">Nucleus</location>
    </subcellularLocation>
</comment>
<dbReference type="GO" id="GO:0003690">
    <property type="term" value="F:double-stranded DNA binding"/>
    <property type="evidence" value="ECO:0007669"/>
    <property type="project" value="EnsemblFungi"/>
</dbReference>
<dbReference type="NCBIfam" id="TIGR00617">
    <property type="entry name" value="rpa1"/>
    <property type="match status" value="1"/>
</dbReference>
<comment type="function">
    <text evidence="9">As part of the replication protein A (RPA/RP-A), a single-stranded DNA-binding heterotrimeric complex, may play an essential role in DNA replication, recombination and repair. Binds and stabilizes single-stranded DNA intermediates, preventing complementary DNA reannealing and recruiting different proteins involved in DNA metabolism.</text>
</comment>
<evidence type="ECO:0000256" key="3">
    <source>
        <dbReference type="ARBA" id="ARBA00022705"/>
    </source>
</evidence>
<dbReference type="GO" id="GO:0005662">
    <property type="term" value="C:DNA replication factor A complex"/>
    <property type="evidence" value="ECO:0007669"/>
    <property type="project" value="EnsemblFungi"/>
</dbReference>
<dbReference type="Pfam" id="PF16900">
    <property type="entry name" value="REPA_OB_2"/>
    <property type="match status" value="1"/>
</dbReference>
<keyword evidence="16" id="KW-1185">Reference proteome</keyword>
<dbReference type="Pfam" id="PF04057">
    <property type="entry name" value="Rep-A_N"/>
    <property type="match status" value="1"/>
</dbReference>
<keyword evidence="6 9" id="KW-0862">Zinc</keyword>
<evidence type="ECO:0000259" key="13">
    <source>
        <dbReference type="Pfam" id="PF08646"/>
    </source>
</evidence>
<dbReference type="GO" id="GO:0045184">
    <property type="term" value="P:establishment of protein localization"/>
    <property type="evidence" value="ECO:0007669"/>
    <property type="project" value="EnsemblFungi"/>
</dbReference>
<evidence type="ECO:0000259" key="11">
    <source>
        <dbReference type="Pfam" id="PF01336"/>
    </source>
</evidence>
<evidence type="ECO:0000256" key="6">
    <source>
        <dbReference type="ARBA" id="ARBA00022833"/>
    </source>
</evidence>
<dbReference type="InterPro" id="IPR004591">
    <property type="entry name" value="Rfa1"/>
</dbReference>
<dbReference type="GO" id="GO:0043565">
    <property type="term" value="F:sequence-specific DNA binding"/>
    <property type="evidence" value="ECO:0007669"/>
    <property type="project" value="EnsemblFungi"/>
</dbReference>
<dbReference type="GO" id="GO:0043934">
    <property type="term" value="P:sporulation"/>
    <property type="evidence" value="ECO:0007669"/>
    <property type="project" value="EnsemblFungi"/>
</dbReference>
<dbReference type="PANTHER" id="PTHR47165:SF4">
    <property type="entry name" value="OS03G0429900 PROTEIN"/>
    <property type="match status" value="1"/>
</dbReference>
<dbReference type="GO" id="GO:0007131">
    <property type="term" value="P:reciprocal meiotic recombination"/>
    <property type="evidence" value="ECO:0007669"/>
    <property type="project" value="EnsemblFungi"/>
</dbReference>
<evidence type="ECO:0000256" key="10">
    <source>
        <dbReference type="SAM" id="MobiDB-lite"/>
    </source>
</evidence>
<dbReference type="GeneID" id="30203283"/>
<dbReference type="InterPro" id="IPR013955">
    <property type="entry name" value="Rep_factor-A_C"/>
</dbReference>
<dbReference type="CDD" id="cd04476">
    <property type="entry name" value="RPA1_DBD_C"/>
    <property type="match status" value="1"/>
</dbReference>
<evidence type="ECO:0000256" key="1">
    <source>
        <dbReference type="ARBA" id="ARBA00004123"/>
    </source>
</evidence>
<evidence type="ECO:0000313" key="16">
    <source>
        <dbReference type="Proteomes" id="UP000094112"/>
    </source>
</evidence>
<dbReference type="GO" id="GO:0000722">
    <property type="term" value="P:telomere maintenance via recombination"/>
    <property type="evidence" value="ECO:0007669"/>
    <property type="project" value="EnsemblFungi"/>
</dbReference>
<dbReference type="GO" id="GO:0008270">
    <property type="term" value="F:zinc ion binding"/>
    <property type="evidence" value="ECO:0007669"/>
    <property type="project" value="UniProtKB-KW"/>
</dbReference>
<dbReference type="PANTHER" id="PTHR47165">
    <property type="entry name" value="OS03G0429900 PROTEIN"/>
    <property type="match status" value="1"/>
</dbReference>
<accession>A0A1E3NU61</accession>
<dbReference type="GO" id="GO:0006289">
    <property type="term" value="P:nucleotide-excision repair"/>
    <property type="evidence" value="ECO:0007669"/>
    <property type="project" value="EnsemblFungi"/>
</dbReference>
<evidence type="ECO:0000256" key="5">
    <source>
        <dbReference type="ARBA" id="ARBA00022771"/>
    </source>
</evidence>
<feature type="domain" description="OB" evidence="11">
    <location>
        <begin position="162"/>
        <end position="232"/>
    </location>
</feature>
<keyword evidence="3 9" id="KW-0235">DNA replication</keyword>
<dbReference type="Gene3D" id="2.40.50.140">
    <property type="entry name" value="Nucleic acid-binding proteins"/>
    <property type="match status" value="4"/>
</dbReference>
<feature type="domain" description="Replication factor-A protein 1 N-terminal" evidence="12">
    <location>
        <begin position="25"/>
        <end position="102"/>
    </location>
</feature>
<dbReference type="RefSeq" id="XP_019035916.1">
    <property type="nucleotide sequence ID" value="XM_019186037.1"/>
</dbReference>
<dbReference type="CDD" id="cd04475">
    <property type="entry name" value="RPA1_DBD_B"/>
    <property type="match status" value="1"/>
</dbReference>
<dbReference type="EMBL" id="KV454216">
    <property type="protein sequence ID" value="ODQ56709.1"/>
    <property type="molecule type" value="Genomic_DNA"/>
</dbReference>
<comment type="similarity">
    <text evidence="2 9">Belongs to the replication factor A protein 1 family.</text>
</comment>
<reference evidence="15 16" key="1">
    <citation type="journal article" date="2016" name="Proc. Natl. Acad. Sci. U.S.A.">
        <title>Comparative genomics of biotechnologically important yeasts.</title>
        <authorList>
            <person name="Riley R."/>
            <person name="Haridas S."/>
            <person name="Wolfe K.H."/>
            <person name="Lopes M.R."/>
            <person name="Hittinger C.T."/>
            <person name="Goeker M."/>
            <person name="Salamov A.A."/>
            <person name="Wisecaver J.H."/>
            <person name="Long T.M."/>
            <person name="Calvey C.H."/>
            <person name="Aerts A.L."/>
            <person name="Barry K.W."/>
            <person name="Choi C."/>
            <person name="Clum A."/>
            <person name="Coughlan A.Y."/>
            <person name="Deshpande S."/>
            <person name="Douglass A.P."/>
            <person name="Hanson S.J."/>
            <person name="Klenk H.-P."/>
            <person name="LaButti K.M."/>
            <person name="Lapidus A."/>
            <person name="Lindquist E.A."/>
            <person name="Lipzen A.M."/>
            <person name="Meier-Kolthoff J.P."/>
            <person name="Ohm R.A."/>
            <person name="Otillar R.P."/>
            <person name="Pangilinan J.L."/>
            <person name="Peng Y."/>
            <person name="Rokas A."/>
            <person name="Rosa C.A."/>
            <person name="Scheuner C."/>
            <person name="Sibirny A.A."/>
            <person name="Slot J.C."/>
            <person name="Stielow J.B."/>
            <person name="Sun H."/>
            <person name="Kurtzman C.P."/>
            <person name="Blackwell M."/>
            <person name="Grigoriev I.V."/>
            <person name="Jeffries T.W."/>
        </authorList>
    </citation>
    <scope>NUCLEOTIDE SEQUENCE [LARGE SCALE GENOMIC DNA]</scope>
    <source>
        <strain evidence="16">ATCC 58044 / CBS 1984 / NCYC 433 / NRRL Y-366-8</strain>
    </source>
</reference>
<evidence type="ECO:0000256" key="4">
    <source>
        <dbReference type="ARBA" id="ARBA00022723"/>
    </source>
</evidence>
<dbReference type="GO" id="GO:0005829">
    <property type="term" value="C:cytosol"/>
    <property type="evidence" value="ECO:0007669"/>
    <property type="project" value="EnsemblFungi"/>
</dbReference>
<comment type="subunit">
    <text evidence="9">Component of the heterotrimeric canonical replication protein A complex (RPA).</text>
</comment>
<dbReference type="SUPFAM" id="SSF50249">
    <property type="entry name" value="Nucleic acid-binding proteins"/>
    <property type="match status" value="4"/>
</dbReference>
<dbReference type="GO" id="GO:0000724">
    <property type="term" value="P:double-strand break repair via homologous recombination"/>
    <property type="evidence" value="ECO:0007669"/>
    <property type="project" value="EnsemblFungi"/>
</dbReference>
<dbReference type="FunFam" id="2.40.50.140:FF:000064">
    <property type="entry name" value="Replication protein A subunit"/>
    <property type="match status" value="1"/>
</dbReference>
<dbReference type="InterPro" id="IPR007199">
    <property type="entry name" value="Rep_factor-A_N"/>
</dbReference>
<gene>
    <name evidence="15" type="ORF">WICANDRAFT_86353</name>
</gene>
<dbReference type="GO" id="GO:0000781">
    <property type="term" value="C:chromosome, telomeric region"/>
    <property type="evidence" value="ECO:0007669"/>
    <property type="project" value="EnsemblFungi"/>
</dbReference>
<dbReference type="GO" id="GO:0006260">
    <property type="term" value="P:DNA replication"/>
    <property type="evidence" value="ECO:0007669"/>
    <property type="project" value="UniProtKB-KW"/>
</dbReference>
<dbReference type="InterPro" id="IPR047192">
    <property type="entry name" value="Euk_RPA1_DBD_C"/>
</dbReference>
<dbReference type="Pfam" id="PF08646">
    <property type="entry name" value="Rep_fac-A_C"/>
    <property type="match status" value="1"/>
</dbReference>
<evidence type="ECO:0000313" key="15">
    <source>
        <dbReference type="EMBL" id="ODQ56709.1"/>
    </source>
</evidence>
<feature type="region of interest" description="Disordered" evidence="10">
    <location>
        <begin position="123"/>
        <end position="144"/>
    </location>
</feature>
<protein>
    <recommendedName>
        <fullName evidence="9">Replication protein A subunit</fullName>
    </recommendedName>
</protein>
<dbReference type="GO" id="GO:0007004">
    <property type="term" value="P:telomere maintenance via telomerase"/>
    <property type="evidence" value="ECO:0007669"/>
    <property type="project" value="EnsemblFungi"/>
</dbReference>
<evidence type="ECO:0000256" key="2">
    <source>
        <dbReference type="ARBA" id="ARBA00005690"/>
    </source>
</evidence>
<dbReference type="GO" id="GO:0006265">
    <property type="term" value="P:DNA topological change"/>
    <property type="evidence" value="ECO:0007669"/>
    <property type="project" value="EnsemblFungi"/>
</dbReference>
<dbReference type="OrthoDB" id="1751331at2759"/>
<dbReference type="STRING" id="683960.A0A1E3NU61"/>
<keyword evidence="7 9" id="KW-0238">DNA-binding</keyword>
<feature type="domain" description="Replication factor A C-terminal" evidence="13">
    <location>
        <begin position="423"/>
        <end position="568"/>
    </location>
</feature>
<dbReference type="GO" id="GO:0030491">
    <property type="term" value="P:heteroduplex formation"/>
    <property type="evidence" value="ECO:0007669"/>
    <property type="project" value="EnsemblFungi"/>
</dbReference>
<keyword evidence="8 9" id="KW-0539">Nucleus</keyword>
<dbReference type="Proteomes" id="UP000094112">
    <property type="component" value="Unassembled WGS sequence"/>
</dbReference>
<feature type="domain" description="Replication protein A OB" evidence="14">
    <location>
        <begin position="269"/>
        <end position="364"/>
    </location>
</feature>
<evidence type="ECO:0000256" key="8">
    <source>
        <dbReference type="ARBA" id="ARBA00023242"/>
    </source>
</evidence>
<organism evidence="15 16">
    <name type="scientific">Wickerhamomyces anomalus (strain ATCC 58044 / CBS 1984 / NCYC 433 / NRRL Y-366-8)</name>
    <name type="common">Yeast</name>
    <name type="synonym">Hansenula anomala</name>
    <dbReference type="NCBI Taxonomy" id="683960"/>
    <lineage>
        <taxon>Eukaryota</taxon>
        <taxon>Fungi</taxon>
        <taxon>Dikarya</taxon>
        <taxon>Ascomycota</taxon>
        <taxon>Saccharomycotina</taxon>
        <taxon>Saccharomycetes</taxon>
        <taxon>Phaffomycetales</taxon>
        <taxon>Wickerhamomycetaceae</taxon>
        <taxon>Wickerhamomyces</taxon>
    </lineage>
</organism>
<evidence type="ECO:0000256" key="7">
    <source>
        <dbReference type="ARBA" id="ARBA00023125"/>
    </source>
</evidence>
<dbReference type="FunFam" id="2.40.50.140:FF:000090">
    <property type="entry name" value="Replication protein A subunit"/>
    <property type="match status" value="1"/>
</dbReference>
<dbReference type="CDD" id="cd04474">
    <property type="entry name" value="RPA1_DBD_A"/>
    <property type="match status" value="1"/>
</dbReference>
<sequence>MSELDTDILKKLFSKEEYWTAKNPATLQVTNVRPIPNEAGKRLRLLISDGVHSTHAVVRPEGVEYCEKHGLQKSSIVTLQSYEIERMGQSNKHVVIISELIVKQETAQKVGVNIESLDDYFKSHPDEDNYQSNDATAKKSNQQKPSNIYAIDQLSPYQNVWTIKARVSFKGEMRTWSNQRGEGKLFNVNLLDETDEIRATAFNDNAEKFYNLLQDGKAYYISKARIQPSRPQFSNLKHPYELQLDRDTQIELCEDDDEVPKLHYDFVKLNKIQNLEADSIIDVVGVIKEVNPHFQITSKAGRAYDRRDITIVDDSQFAISVGLWNKTALEFDTPEGTVIAIKGAKVSDFNGKTLSLTPSGTIASNPDAPEAYAVKGWYDTEGRNESFQTLKTEMTTNKTAIEDRKTIADVQTLELGLGEKPDYFTIKASVSFLKTDNFSYPACSTEGCNRKVIEQHDGTWRCEKCDINHAVPLYRYILTISVVDTTGQLWVTLFEDQAKILLGVSANDLVKYKEDDNQQFTSIISKIQMNEFEFRIRARQDNYNGQVRVRYNAVGVNKIDFSNEADYLVKKFESLGA</sequence>
<evidence type="ECO:0000259" key="12">
    <source>
        <dbReference type="Pfam" id="PF04057"/>
    </source>
</evidence>
<keyword evidence="5 9" id="KW-0863">Zinc-finger</keyword>
<evidence type="ECO:0000256" key="9">
    <source>
        <dbReference type="RuleBase" id="RU364130"/>
    </source>
</evidence>
<feature type="compositionally biased region" description="Polar residues" evidence="10">
    <location>
        <begin position="130"/>
        <end position="144"/>
    </location>
</feature>
<keyword evidence="4 9" id="KW-0479">Metal-binding</keyword>
<dbReference type="AlphaFoldDB" id="A0A1E3NU61"/>
<dbReference type="InterPro" id="IPR004365">
    <property type="entry name" value="NA-bd_OB_tRNA"/>
</dbReference>
<dbReference type="GO" id="GO:0016567">
    <property type="term" value="P:protein ubiquitination"/>
    <property type="evidence" value="ECO:0007669"/>
    <property type="project" value="EnsemblFungi"/>
</dbReference>
<dbReference type="InterPro" id="IPR031657">
    <property type="entry name" value="REPA_OB_2"/>
</dbReference>
<proteinExistence type="inferred from homology"/>
<dbReference type="InterPro" id="IPR012340">
    <property type="entry name" value="NA-bd_OB-fold"/>
</dbReference>